<protein>
    <submittedName>
        <fullName evidence="2">Uncharacterized protein</fullName>
    </submittedName>
</protein>
<dbReference type="EMBL" id="JPUO02000088">
    <property type="protein sequence ID" value="OQP81641.1"/>
    <property type="molecule type" value="Genomic_DNA"/>
</dbReference>
<evidence type="ECO:0000313" key="3">
    <source>
        <dbReference type="Proteomes" id="UP000050343"/>
    </source>
</evidence>
<feature type="compositionally biased region" description="Polar residues" evidence="1">
    <location>
        <begin position="1"/>
        <end position="31"/>
    </location>
</feature>
<organism evidence="2 3">
    <name type="scientific">Xanthomonas phaseoli pv. syngonii LMG 9055</name>
    <dbReference type="NCBI Taxonomy" id="1437878"/>
    <lineage>
        <taxon>Bacteria</taxon>
        <taxon>Pseudomonadati</taxon>
        <taxon>Pseudomonadota</taxon>
        <taxon>Gammaproteobacteria</taxon>
        <taxon>Lysobacterales</taxon>
        <taxon>Lysobacteraceae</taxon>
        <taxon>Xanthomonas</taxon>
    </lineage>
</organism>
<comment type="caution">
    <text evidence="2">The sequence shown here is derived from an EMBL/GenBank/DDBJ whole genome shotgun (WGS) entry which is preliminary data.</text>
</comment>
<gene>
    <name evidence="2" type="ORF">IA54_003880</name>
</gene>
<feature type="region of interest" description="Disordered" evidence="1">
    <location>
        <begin position="1"/>
        <end position="36"/>
    </location>
</feature>
<evidence type="ECO:0000256" key="1">
    <source>
        <dbReference type="SAM" id="MobiDB-lite"/>
    </source>
</evidence>
<accession>A0A1V9HFG9</accession>
<dbReference type="Proteomes" id="UP000050343">
    <property type="component" value="Unassembled WGS sequence"/>
</dbReference>
<reference evidence="2 3" key="2">
    <citation type="journal article" date="2017" name="Plant Pathol.">
        <title>Pathogenicity and virulence gene content of Xanthomonas strains infecting Araceae, formerly known as Xanthomonas axonopodis pv. dieffenbachiae.</title>
        <authorList>
            <person name="Constantin E.C."/>
            <person name="Haegeman A."/>
            <person name="Van Vaerenbergh J."/>
            <person name="Baeyen S."/>
            <person name="Van Malderghem C."/>
            <person name="Maes M."/>
            <person name="Cottyn B."/>
        </authorList>
    </citation>
    <scope>NUCLEOTIDE SEQUENCE [LARGE SCALE GENOMIC DNA]</scope>
    <source>
        <strain evidence="3">LMG9055</strain>
    </source>
</reference>
<dbReference type="AlphaFoldDB" id="A0A1V9HFG9"/>
<evidence type="ECO:0000313" key="2">
    <source>
        <dbReference type="EMBL" id="OQP81641.1"/>
    </source>
</evidence>
<name>A0A1V9HFG9_9XANT</name>
<sequence>MSRQRFCSESSPASSRPQLQSLAISSNTHTNGDAAARTRRIRNAQLRNACRTLAARLQGAQR</sequence>
<proteinExistence type="predicted"/>
<reference evidence="2 3" key="1">
    <citation type="journal article" date="2016" name="Plant Pathol.">
        <title>Genetic characterization of strains named as Xanthomonas axonopodis pv. dieffenbachiae leads to a taxonomic revision of the X. axonopodis species complex.</title>
        <authorList>
            <person name="Constantin E.C."/>
            <person name="Cleenwerck I."/>
            <person name="Maes M."/>
            <person name="Baeyen S."/>
            <person name="Van Malderghem C."/>
            <person name="De Vos P."/>
            <person name="Cottyn B."/>
        </authorList>
    </citation>
    <scope>NUCLEOTIDE SEQUENCE [LARGE SCALE GENOMIC DNA]</scope>
    <source>
        <strain evidence="3">LMG9055</strain>
    </source>
</reference>